<dbReference type="InterPro" id="IPR003439">
    <property type="entry name" value="ABC_transporter-like_ATP-bd"/>
</dbReference>
<dbReference type="PANTHER" id="PTHR19229">
    <property type="entry name" value="ATP-BINDING CASSETTE TRANSPORTER SUBFAMILY A ABCA"/>
    <property type="match status" value="1"/>
</dbReference>
<comment type="subcellular location">
    <subcellularLocation>
        <location evidence="1">Membrane</location>
        <topology evidence="1">Multi-pass membrane protein</topology>
    </subcellularLocation>
</comment>
<keyword evidence="6 11" id="KW-0067">ATP-binding</keyword>
<organism evidence="11">
    <name type="scientific">Bombyx mori</name>
    <name type="common">Silk moth</name>
    <dbReference type="NCBI Taxonomy" id="7091"/>
    <lineage>
        <taxon>Eukaryota</taxon>
        <taxon>Metazoa</taxon>
        <taxon>Ecdysozoa</taxon>
        <taxon>Arthropoda</taxon>
        <taxon>Hexapoda</taxon>
        <taxon>Insecta</taxon>
        <taxon>Pterygota</taxon>
        <taxon>Neoptera</taxon>
        <taxon>Endopterygota</taxon>
        <taxon>Lepidoptera</taxon>
        <taxon>Glossata</taxon>
        <taxon>Ditrysia</taxon>
        <taxon>Bombycoidea</taxon>
        <taxon>Bombycidae</taxon>
        <taxon>Bombycinae</taxon>
        <taxon>Bombyx</taxon>
    </lineage>
</organism>
<evidence type="ECO:0000256" key="8">
    <source>
        <dbReference type="ARBA" id="ARBA00023136"/>
    </source>
</evidence>
<dbReference type="InterPro" id="IPR056264">
    <property type="entry name" value="R2_ABCA1-4-like"/>
</dbReference>
<feature type="transmembrane region" description="Helical" evidence="9">
    <location>
        <begin position="385"/>
        <end position="407"/>
    </location>
</feature>
<dbReference type="GO" id="GO:0005319">
    <property type="term" value="F:lipid transporter activity"/>
    <property type="evidence" value="ECO:0007669"/>
    <property type="project" value="TreeGrafter"/>
</dbReference>
<feature type="transmembrane region" description="Helical" evidence="9">
    <location>
        <begin position="917"/>
        <end position="940"/>
    </location>
</feature>
<dbReference type="CDD" id="cd03263">
    <property type="entry name" value="ABC_subfamily_A"/>
    <property type="match status" value="2"/>
</dbReference>
<protein>
    <submittedName>
        <fullName evidence="11">ATP-binding cassette sub-family A ABCA1</fullName>
    </submittedName>
</protein>
<accession>A0A0S0AE03</accession>
<dbReference type="FunFam" id="3.40.50.300:FF:000298">
    <property type="entry name" value="ATP-binding cassette sub-family A member 12"/>
    <property type="match status" value="1"/>
</dbReference>
<feature type="transmembrane region" description="Helical" evidence="9">
    <location>
        <begin position="354"/>
        <end position="379"/>
    </location>
</feature>
<dbReference type="Pfam" id="PF00005">
    <property type="entry name" value="ABC_tran"/>
    <property type="match status" value="2"/>
</dbReference>
<dbReference type="PANTHER" id="PTHR19229:SF250">
    <property type="entry name" value="ABC TRANSPORTER DOMAIN-CONTAINING PROTEIN-RELATED"/>
    <property type="match status" value="1"/>
</dbReference>
<sequence length="1704" mass="191401">MSAVAKLKLLIWKNVLLQKRHKWQTIFEIASPVIFSLFLILTRCLVDPKSKPAITYSPFQPTYLNITGRNLGNLTAAKTGTLAFSPENPLTRNVVRDAIAMVANANLSFLFTFIFDSNILPQPKGYKNAKDMELALTQPNAMNQILVGIQFDDVMANATEWPENITVRFRFPAVMRTPMIEHPLRASWRTNLLFPLFPRPGPRDADDMYGGKTPGWISPEMFLAVQHAVSQEIIKQKTGKAINTKVYLQRFPQVAYREDELLIALERFISMIIMLCFAYTFVNTVKMVTNEKELQLKETMIIMGLPSWLHWLAWFIKQFSFLLISVLLIVILLKIPFNHTEDGQGYSVLTFTPWSVLFFFMVLYVMASLAFSFMISVFFNKANTASSFMGLAWFSTYAVFMLTQVLYEDISLTTKLLLSLISNTAMGYAFQMIIMCEGTSRGLQWNEFFSPISYHDKFQPGHVMLMLMLDTILYMLIAMYVEKIRPGKFGVPMPWYFPFTKKFWSTNKSRIAAAKTEESSDTAYHDALLKVVHDEEPKDSPVGVDIQNLTKVYKGRKAAVDNLTLRLYENEITVLLGHNGAGKTTTISMLIGMIPPTSGTATISGYNIVTETEMARSSIGICPQHNVLFPDLTVAEHIEFYARLKGVSNNEIQKEVDHFVKLLELEEKRHAAASSLSGGQKRRLSAGCALCGRSRVVLLDEPTSGLDPPARRALWDLLQREKRARTVLLTTHFMDEADVLADRVAVLAAGRLACLGSPYFLKRHYGLGYKLALVKDAACQVDLVTEFFKTYVPNLKQNSNIGSELTYILPSESVSKFPEMLKKLEEKKESLCISSYGLSVTSLEEVFMKAGIEDNNVEIKETKGDIEMIDMNGDMLNKYFISEDNEPLHKTQGFHLLKNHIKAMFLKLMYNTLRNKALAAIQIIWPIINIILSMIVSLSWKFLNVLPPLELSLESGFKGTETLVSQGNDLRDGSTEANVMMAYKDYFKRSTYPGLKLLDVGTSNLKNVYLKLIAEDQSRVRYEDLVGATFRNNSITAWFSNYGLHDSAISLSLVENAIIRSLSPNTTLTFVNHPLPYSVEGMVQVMSTGTNTAFMFSFSLGFCIAVISSFLVLFVIKERISGAKLLQRVSGVRPVVMWSTALIWDWIWLFLNHICIIVTIACFQEMGMSTPAELGRILLVLMVFSLAIIPLHYLASFCFEEAATGFSKMVFVNIFCGSMLFLVTEVLRMPFINAAAYAEILEYPFSLLPIYCVSKSVREMVTSSIKIKACDSLCNQLNYKNCTRLTICNELDISMCCIEDNPFLGWKEPGIARYLFTMIVVATVSFAILLAKEYELWNKTMMLSGTKPKSNESKKVEVNAEVEDDDVVEEKQRVLAMTSSEVTAHSLVCRELSKRYRRLVAVDRLTFAVRGGECFGLLGVNDAGYTSSVRMLTGDARVSDGDALVHGHSVRAHVQDVHRLIGYCPQFDALFDNLTAREILKIFCLLRGIPTSIGETHAIHLAKQLGFIKHYDKKVRECSGGTKRKISTAVALLGDYPVIFLDEPTTGMDPASKRLVWRGISSAVGGGRSVVLTSHSMEECEALCSKLTVMVNGRLCCLGSLQHLKSKFSQGYTIIVKCKSGPNRDAAVLDVHNYMTTNFVGANLIETYLGMSTYHVSSAGLPWWRVFSALELARDSLPLDDYSVAQTTLEQVFLAFTKLQRPIN</sequence>
<dbReference type="GO" id="GO:0016887">
    <property type="term" value="F:ATP hydrolysis activity"/>
    <property type="evidence" value="ECO:0007669"/>
    <property type="project" value="InterPro"/>
</dbReference>
<evidence type="ECO:0000256" key="1">
    <source>
        <dbReference type="ARBA" id="ARBA00004141"/>
    </source>
</evidence>
<dbReference type="GO" id="GO:0005524">
    <property type="term" value="F:ATP binding"/>
    <property type="evidence" value="ECO:0007669"/>
    <property type="project" value="UniProtKB-KW"/>
</dbReference>
<dbReference type="Pfam" id="PF12698">
    <property type="entry name" value="ABC2_membrane_3"/>
    <property type="match status" value="2"/>
</dbReference>
<evidence type="ECO:0000256" key="9">
    <source>
        <dbReference type="SAM" id="Phobius"/>
    </source>
</evidence>
<feature type="transmembrane region" description="Helical" evidence="9">
    <location>
        <begin position="1311"/>
        <end position="1331"/>
    </location>
</feature>
<dbReference type="SUPFAM" id="SSF52540">
    <property type="entry name" value="P-loop containing nucleoside triphosphate hydrolases"/>
    <property type="match status" value="2"/>
</dbReference>
<dbReference type="Pfam" id="PF23321">
    <property type="entry name" value="R1_ABCA1"/>
    <property type="match status" value="1"/>
</dbReference>
<keyword evidence="2" id="KW-0813">Transport</keyword>
<gene>
    <name evidence="11" type="primary">ABCA1</name>
</gene>
<evidence type="ECO:0000259" key="10">
    <source>
        <dbReference type="PROSITE" id="PS50893"/>
    </source>
</evidence>
<dbReference type="InterPro" id="IPR003593">
    <property type="entry name" value="AAA+_ATPase"/>
</dbReference>
<dbReference type="EMBL" id="KP219766">
    <property type="protein sequence ID" value="ALE60401.1"/>
    <property type="molecule type" value="mRNA"/>
</dbReference>
<evidence type="ECO:0000256" key="2">
    <source>
        <dbReference type="ARBA" id="ARBA00022448"/>
    </source>
</evidence>
<dbReference type="GO" id="GO:0140359">
    <property type="term" value="F:ABC-type transporter activity"/>
    <property type="evidence" value="ECO:0007669"/>
    <property type="project" value="InterPro"/>
</dbReference>
<feature type="transmembrane region" description="Helical" evidence="9">
    <location>
        <begin position="1093"/>
        <end position="1116"/>
    </location>
</feature>
<name>A0A0S0AE03_BOMMO</name>
<keyword evidence="3 9" id="KW-0812">Transmembrane</keyword>
<keyword evidence="8 9" id="KW-0472">Membrane</keyword>
<dbReference type="Gene3D" id="3.40.50.300">
    <property type="entry name" value="P-loop containing nucleotide triphosphate hydrolases"/>
    <property type="match status" value="2"/>
</dbReference>
<keyword evidence="7 9" id="KW-1133">Transmembrane helix</keyword>
<dbReference type="InterPro" id="IPR013525">
    <property type="entry name" value="ABC2_TM"/>
</dbReference>
<dbReference type="FunFam" id="3.40.50.300:FF:002470">
    <property type="entry name" value="ABC transporter, putative"/>
    <property type="match status" value="1"/>
</dbReference>
<dbReference type="SMART" id="SM00382">
    <property type="entry name" value="AAA"/>
    <property type="match status" value="2"/>
</dbReference>
<evidence type="ECO:0000256" key="6">
    <source>
        <dbReference type="ARBA" id="ARBA00022840"/>
    </source>
</evidence>
<dbReference type="InterPro" id="IPR027417">
    <property type="entry name" value="P-loop_NTPase"/>
</dbReference>
<feature type="transmembrane region" description="Helical" evidence="9">
    <location>
        <begin position="308"/>
        <end position="333"/>
    </location>
</feature>
<evidence type="ECO:0000256" key="5">
    <source>
        <dbReference type="ARBA" id="ARBA00022741"/>
    </source>
</evidence>
<evidence type="ECO:0000256" key="7">
    <source>
        <dbReference type="ARBA" id="ARBA00022989"/>
    </source>
</evidence>
<evidence type="ECO:0000256" key="4">
    <source>
        <dbReference type="ARBA" id="ARBA00022737"/>
    </source>
</evidence>
<feature type="domain" description="ABC transporter" evidence="10">
    <location>
        <begin position="1387"/>
        <end position="1617"/>
    </location>
</feature>
<evidence type="ECO:0000313" key="11">
    <source>
        <dbReference type="EMBL" id="ALE60401.1"/>
    </source>
</evidence>
<feature type="transmembrane region" description="Helical" evidence="9">
    <location>
        <begin position="1206"/>
        <end position="1223"/>
    </location>
</feature>
<proteinExistence type="evidence at transcript level"/>
<feature type="transmembrane region" description="Helical" evidence="9">
    <location>
        <begin position="1174"/>
        <end position="1194"/>
    </location>
</feature>
<dbReference type="GO" id="GO:0016020">
    <property type="term" value="C:membrane"/>
    <property type="evidence" value="ECO:0007669"/>
    <property type="project" value="UniProtKB-SubCell"/>
</dbReference>
<dbReference type="InterPro" id="IPR026082">
    <property type="entry name" value="ABCA"/>
</dbReference>
<dbReference type="PROSITE" id="PS50893">
    <property type="entry name" value="ABC_TRANSPORTER_2"/>
    <property type="match status" value="2"/>
</dbReference>
<feature type="transmembrane region" description="Helical" evidence="9">
    <location>
        <begin position="463"/>
        <end position="481"/>
    </location>
</feature>
<reference evidence="11" key="1">
    <citation type="journal article" date="2015" name="PLoS Genet.">
        <title>Insect Resistance to Bacillus thuringiensis Toxin Cry2Ab Is Conferred by Mutations in an ABC Transporter Subfamily A Protein.</title>
        <authorList>
            <person name="Tay W.T."/>
            <person name="Mahon R.J."/>
            <person name="Heckel D.G."/>
            <person name="Walsh T.K."/>
            <person name="Downes S."/>
            <person name="James W.J."/>
            <person name="Lee S.F."/>
            <person name="Reineke A."/>
            <person name="Williams A.K."/>
            <person name="Gordon K.H."/>
        </authorList>
    </citation>
    <scope>NUCLEOTIDE SEQUENCE</scope>
</reference>
<feature type="transmembrane region" description="Helical" evidence="9">
    <location>
        <begin position="1136"/>
        <end position="1162"/>
    </location>
</feature>
<evidence type="ECO:0000256" key="3">
    <source>
        <dbReference type="ARBA" id="ARBA00022692"/>
    </source>
</evidence>
<feature type="transmembrane region" description="Helical" evidence="9">
    <location>
        <begin position="268"/>
        <end position="288"/>
    </location>
</feature>
<feature type="domain" description="ABC transporter" evidence="10">
    <location>
        <begin position="544"/>
        <end position="774"/>
    </location>
</feature>
<keyword evidence="4" id="KW-0677">Repeat</keyword>
<keyword evidence="5" id="KW-0547">Nucleotide-binding</keyword>